<feature type="domain" description="PHD-type" evidence="6">
    <location>
        <begin position="333"/>
        <end position="383"/>
    </location>
</feature>
<dbReference type="InterPro" id="IPR011011">
    <property type="entry name" value="Znf_FYVE_PHD"/>
</dbReference>
<dbReference type="Gene3D" id="3.30.40.100">
    <property type="match status" value="1"/>
</dbReference>
<keyword evidence="1" id="KW-0479">Metal-binding</keyword>
<dbReference type="EMBL" id="CAUYUE010000001">
    <property type="protein sequence ID" value="CAK0736938.1"/>
    <property type="molecule type" value="Genomic_DNA"/>
</dbReference>
<dbReference type="SUPFAM" id="SSF57903">
    <property type="entry name" value="FYVE/PHD zinc finger"/>
    <property type="match status" value="1"/>
</dbReference>
<feature type="compositionally biased region" description="Polar residues" evidence="5">
    <location>
        <begin position="154"/>
        <end position="163"/>
    </location>
</feature>
<feature type="compositionally biased region" description="Low complexity" evidence="5">
    <location>
        <begin position="104"/>
        <end position="116"/>
    </location>
</feature>
<dbReference type="GO" id="GO:0008270">
    <property type="term" value="F:zinc ion binding"/>
    <property type="evidence" value="ECO:0007669"/>
    <property type="project" value="UniProtKB-KW"/>
</dbReference>
<comment type="caution">
    <text evidence="8">The sequence shown here is derived from an EMBL/GenBank/DDBJ whole genome shotgun (WGS) entry which is preliminary data.</text>
</comment>
<sequence>MKGKSTREVLVPAFLLPEPHKAAEGRLHGLVTCVKRDHRGEEAHVVISDLKNVKIKIPWAQAQQYLIGKGPKIQKRTQSAHDAGVPCSPTKRCRTGGRTVGTWAAPLPNASSASLPTRDSGSPSYTNSPMGCPADQAGCPADQAWALATIQTAQSASLSTGGTQEAPVKKKRGRPPKPGGPTLQPPKPHFARTGPALMQHIAEVTESSLPQRPEGTQMLAKVRGWQCRWPVAVWSMKLCLRKDLEQVLDSHKPGSILVRFYGERSLMWAREADLEEGSLTPRHITDLQLWGRTRQKPQMIEAIHYELECALDDPAAEVERLLDMQKLTYSPLSSICAQCLEEGPGLVCSQCQRAVHTLCLAHPCLSVMDLPQGCWICPCCSQPNTLPAEEEDADAKAKELLKMERMGLTPDWIIQVAVFTVLQLPHPSPEQPYIKGLLDPCTNSMTAPNIPAEKLYDKKANGLLTSNSWAGYHVLLNPEYSGSTQWRFVNRAIDEVENDQVPAVILVCRNSTDTAYFQRLRPYPRIMLLRYNTRFKDYDKTPIGFGVAIFCIAKASNSGSRALYERFYDGFASHGEPNIPFDKAFLRSEPFYTLLARLKQHVEEHQRDHWVQCSLCCKWRIVTYEALQQVCKATSWTCLQLRPPLTTCGTPQTRKEMAGSRGYAAASPGVPLWSPLAPLAPLLAPHELRMLDSCDPETGSLLPEMTATPGGAEGAEMAGVPPQMMAPSQREATAAPEGPAVAAPGEARDTENAAEAGDDASHRTMPAGTVATSVSSIEKPAQMAAMDPDTTGKSTAQIGDTIQTAADNSISASALGNTPAGQASDQCVIRISRLAAVSTVRGACDDEAYALEEAHSECTEMNMPIKVLATAAASMVPGDTVSIALEARDSSQAKTQQGEDAAAVIGEAGAQPAFHAAKTCPSQASDSSAVPVVGDSDTPRSALIPAPAATAMGCPPKASATIRAQPLASEAPHQSQRGQGQQGAAPAPSCEGAQGAEDHQSALELARSARTLASRAAAAPLSVDHPLVKRAALEISRRTAIERSTLQLKAMERQWSVGENIRAVKKAQLTQALATLDVQAKQAAADLAAARNAMQAALAHP</sequence>
<dbReference type="PROSITE" id="PS51050">
    <property type="entry name" value="ZF_CW"/>
    <property type="match status" value="1"/>
</dbReference>
<feature type="region of interest" description="Disordered" evidence="5">
    <location>
        <begin position="101"/>
        <end position="129"/>
    </location>
</feature>
<proteinExistence type="predicted"/>
<keyword evidence="9" id="KW-1185">Reference proteome</keyword>
<evidence type="ECO:0000256" key="3">
    <source>
        <dbReference type="ARBA" id="ARBA00022833"/>
    </source>
</evidence>
<protein>
    <submittedName>
        <fullName evidence="8">Uncharacterized protein</fullName>
    </submittedName>
</protein>
<evidence type="ECO:0000256" key="5">
    <source>
        <dbReference type="SAM" id="MobiDB-lite"/>
    </source>
</evidence>
<evidence type="ECO:0000256" key="2">
    <source>
        <dbReference type="ARBA" id="ARBA00022771"/>
    </source>
</evidence>
<accession>A0AAV1HRD1</accession>
<evidence type="ECO:0000259" key="7">
    <source>
        <dbReference type="PROSITE" id="PS51050"/>
    </source>
</evidence>
<dbReference type="AlphaFoldDB" id="A0AAV1HRD1"/>
<evidence type="ECO:0000313" key="8">
    <source>
        <dbReference type="EMBL" id="CAK0736938.1"/>
    </source>
</evidence>
<feature type="region of interest" description="Disordered" evidence="5">
    <location>
        <begin position="694"/>
        <end position="765"/>
    </location>
</feature>
<dbReference type="InterPro" id="IPR019787">
    <property type="entry name" value="Znf_PHD-finger"/>
</dbReference>
<evidence type="ECO:0000256" key="4">
    <source>
        <dbReference type="PROSITE-ProRule" id="PRU00146"/>
    </source>
</evidence>
<keyword evidence="3" id="KW-0862">Zinc</keyword>
<feature type="domain" description="CW-type" evidence="7">
    <location>
        <begin position="604"/>
        <end position="656"/>
    </location>
</feature>
<feature type="region of interest" description="Disordered" evidence="5">
    <location>
        <begin position="921"/>
        <end position="943"/>
    </location>
</feature>
<evidence type="ECO:0000256" key="1">
    <source>
        <dbReference type="ARBA" id="ARBA00022723"/>
    </source>
</evidence>
<dbReference type="InterPro" id="IPR019786">
    <property type="entry name" value="Zinc_finger_PHD-type_CS"/>
</dbReference>
<evidence type="ECO:0000259" key="6">
    <source>
        <dbReference type="PROSITE" id="PS50016"/>
    </source>
</evidence>
<keyword evidence="2 4" id="KW-0863">Zinc-finger</keyword>
<feature type="compositionally biased region" description="Polar residues" evidence="5">
    <location>
        <begin position="117"/>
        <end position="129"/>
    </location>
</feature>
<reference evidence="8 9" key="1">
    <citation type="submission" date="2023-10" db="EMBL/GenBank/DDBJ databases">
        <authorList>
            <person name="Maclean D."/>
            <person name="Macfadyen A."/>
        </authorList>
    </citation>
    <scope>NUCLEOTIDE SEQUENCE [LARGE SCALE GENOMIC DNA]</scope>
</reference>
<feature type="compositionally biased region" description="Low complexity" evidence="5">
    <location>
        <begin position="971"/>
        <end position="988"/>
    </location>
</feature>
<dbReference type="CDD" id="cd05162">
    <property type="entry name" value="PWWP"/>
    <property type="match status" value="1"/>
</dbReference>
<name>A0AAV1HRD1_9CHLO</name>
<gene>
    <name evidence="8" type="ORF">CVIRNUC_000828</name>
</gene>
<feature type="compositionally biased region" description="Low complexity" evidence="5">
    <location>
        <begin position="731"/>
        <end position="745"/>
    </location>
</feature>
<feature type="region of interest" description="Disordered" evidence="5">
    <location>
        <begin position="154"/>
        <end position="188"/>
    </location>
</feature>
<dbReference type="PROSITE" id="PS50016">
    <property type="entry name" value="ZF_PHD_2"/>
    <property type="match status" value="1"/>
</dbReference>
<feature type="region of interest" description="Disordered" evidence="5">
    <location>
        <begin position="965"/>
        <end position="1001"/>
    </location>
</feature>
<dbReference type="InterPro" id="IPR013083">
    <property type="entry name" value="Znf_RING/FYVE/PHD"/>
</dbReference>
<dbReference type="InterPro" id="IPR011124">
    <property type="entry name" value="Znf_CW"/>
</dbReference>
<dbReference type="PROSITE" id="PS01359">
    <property type="entry name" value="ZF_PHD_1"/>
    <property type="match status" value="1"/>
</dbReference>
<dbReference type="Proteomes" id="UP001314263">
    <property type="component" value="Unassembled WGS sequence"/>
</dbReference>
<evidence type="ECO:0000313" key="9">
    <source>
        <dbReference type="Proteomes" id="UP001314263"/>
    </source>
</evidence>
<dbReference type="Gene3D" id="3.30.40.10">
    <property type="entry name" value="Zinc/RING finger domain, C3HC4 (zinc finger)"/>
    <property type="match status" value="1"/>
</dbReference>
<organism evidence="8 9">
    <name type="scientific">Coccomyxa viridis</name>
    <dbReference type="NCBI Taxonomy" id="1274662"/>
    <lineage>
        <taxon>Eukaryota</taxon>
        <taxon>Viridiplantae</taxon>
        <taxon>Chlorophyta</taxon>
        <taxon>core chlorophytes</taxon>
        <taxon>Trebouxiophyceae</taxon>
        <taxon>Trebouxiophyceae incertae sedis</taxon>
        <taxon>Coccomyxaceae</taxon>
        <taxon>Coccomyxa</taxon>
    </lineage>
</organism>
<feature type="compositionally biased region" description="Pro residues" evidence="5">
    <location>
        <begin position="176"/>
        <end position="188"/>
    </location>
</feature>